<dbReference type="RefSeq" id="WP_010856789.1">
    <property type="nucleotide sequence ID" value="NZ_AQHR01000116.1"/>
</dbReference>
<evidence type="ECO:0000313" key="4">
    <source>
        <dbReference type="Proteomes" id="UP000013909"/>
    </source>
</evidence>
<dbReference type="SUPFAM" id="SSF55961">
    <property type="entry name" value="Bet v1-like"/>
    <property type="match status" value="1"/>
</dbReference>
<gene>
    <name evidence="3" type="ORF">ADIS_4678</name>
</gene>
<accession>R7ZL69</accession>
<feature type="domain" description="Activator of Hsp90 ATPase homologue 1/2-like C-terminal" evidence="2">
    <location>
        <begin position="13"/>
        <end position="136"/>
    </location>
</feature>
<dbReference type="InterPro" id="IPR013538">
    <property type="entry name" value="ASHA1/2-like_C"/>
</dbReference>
<keyword evidence="4" id="KW-1185">Reference proteome</keyword>
<dbReference type="Proteomes" id="UP000013909">
    <property type="component" value="Unassembled WGS sequence"/>
</dbReference>
<dbReference type="PATRIC" id="fig|1288963.3.peg.4667"/>
<organism evidence="3 4">
    <name type="scientific">Lunatimonas lonarensis</name>
    <dbReference type="NCBI Taxonomy" id="1232681"/>
    <lineage>
        <taxon>Bacteria</taxon>
        <taxon>Pseudomonadati</taxon>
        <taxon>Bacteroidota</taxon>
        <taxon>Cytophagia</taxon>
        <taxon>Cytophagales</taxon>
        <taxon>Cyclobacteriaceae</taxon>
    </lineage>
</organism>
<dbReference type="OrthoDB" id="384974at2"/>
<dbReference type="Pfam" id="PF08327">
    <property type="entry name" value="AHSA1"/>
    <property type="match status" value="1"/>
</dbReference>
<evidence type="ECO:0000313" key="3">
    <source>
        <dbReference type="EMBL" id="EON74846.1"/>
    </source>
</evidence>
<sequence length="138" mass="16208">MTTEKITILTAVNAKIEKVWQYYNQAQHIIHWNFATDEWCCPKVETDFIEGGKYLARMEAKDGSFGFDFEAVFDEIREPEWVAYTMGDGPRAEIEFREEGEKTVVKISFDPDQSHSREMQRDGWQAILNNFKKYAETH</sequence>
<dbReference type="Gene3D" id="3.30.530.20">
    <property type="match status" value="1"/>
</dbReference>
<comment type="similarity">
    <text evidence="1">Belongs to the AHA1 family.</text>
</comment>
<dbReference type="EMBL" id="AQHR01000116">
    <property type="protein sequence ID" value="EON74846.1"/>
    <property type="molecule type" value="Genomic_DNA"/>
</dbReference>
<evidence type="ECO:0000259" key="2">
    <source>
        <dbReference type="Pfam" id="PF08327"/>
    </source>
</evidence>
<protein>
    <recommendedName>
        <fullName evidence="2">Activator of Hsp90 ATPase homologue 1/2-like C-terminal domain-containing protein</fullName>
    </recommendedName>
</protein>
<name>R7ZL69_9BACT</name>
<evidence type="ECO:0000256" key="1">
    <source>
        <dbReference type="ARBA" id="ARBA00006817"/>
    </source>
</evidence>
<dbReference type="AlphaFoldDB" id="R7ZL69"/>
<dbReference type="STRING" id="1232681.ADIS_4678"/>
<dbReference type="InterPro" id="IPR023393">
    <property type="entry name" value="START-like_dom_sf"/>
</dbReference>
<reference evidence="3 4" key="1">
    <citation type="submission" date="2013-02" db="EMBL/GenBank/DDBJ databases">
        <title>A novel strain isolated from Lonar lake, Maharashtra, India.</title>
        <authorList>
            <person name="Singh A."/>
        </authorList>
    </citation>
    <scope>NUCLEOTIDE SEQUENCE [LARGE SCALE GENOMIC DNA]</scope>
    <source>
        <strain evidence="3 4">AK24</strain>
    </source>
</reference>
<proteinExistence type="inferred from homology"/>
<comment type="caution">
    <text evidence="3">The sequence shown here is derived from an EMBL/GenBank/DDBJ whole genome shotgun (WGS) entry which is preliminary data.</text>
</comment>